<feature type="chain" id="PRO_5045206411" evidence="1">
    <location>
        <begin position="22"/>
        <end position="304"/>
    </location>
</feature>
<organism evidence="3 4">
    <name type="scientific">Cedecea davisae</name>
    <dbReference type="NCBI Taxonomy" id="158484"/>
    <lineage>
        <taxon>Bacteria</taxon>
        <taxon>Pseudomonadati</taxon>
        <taxon>Pseudomonadota</taxon>
        <taxon>Gammaproteobacteria</taxon>
        <taxon>Enterobacterales</taxon>
        <taxon>Enterobacteriaceae</taxon>
        <taxon>Cedecea</taxon>
    </lineage>
</organism>
<evidence type="ECO:0000256" key="1">
    <source>
        <dbReference type="SAM" id="SignalP"/>
    </source>
</evidence>
<comment type="caution">
    <text evidence="3">The sequence shown here is derived from an EMBL/GenBank/DDBJ whole genome shotgun (WGS) entry which is preliminary data.</text>
</comment>
<accession>A0ABS6DKA4</accession>
<gene>
    <name evidence="3" type="ORF">KC222_16725</name>
</gene>
<dbReference type="Pfam" id="PF14488">
    <property type="entry name" value="DUF4434"/>
    <property type="match status" value="1"/>
</dbReference>
<protein>
    <submittedName>
        <fullName evidence="3">DUF4434 domain-containing protein</fullName>
    </submittedName>
</protein>
<dbReference type="RefSeq" id="WP_216376608.1">
    <property type="nucleotide sequence ID" value="NZ_JAGRYT010000003.1"/>
</dbReference>
<dbReference type="Proteomes" id="UP000686327">
    <property type="component" value="Unassembled WGS sequence"/>
</dbReference>
<sequence length="304" mass="33900">MKFTPALTLAAALLCPTYALAINAVMYQPQLRDMSMTDQQWKNILGQLKQQGIDTLVFQWSRYGDAFNGGEPQHWLENKAMLVKDSGLKLVMGLAADDKFFERQNQPLSALENYFNGLRARDAELAARWKRVLGEENIAGWYISSELDDRRWRSPEMQQAALAWLTKTHESLAAVADKPIAVSSFFAGNMSPDGYQKWVTTLSHSGVKVWVQDGAGTGVMTPQARALYLQTNSGGQVIELFRQDKNATGFSATPLDSSEQRRLLDTRPPAGKDRVYFSLRYMGAAAGILQYRNSPPVNIEAGKQ</sequence>
<evidence type="ECO:0000313" key="3">
    <source>
        <dbReference type="EMBL" id="MBU4683653.1"/>
    </source>
</evidence>
<name>A0ABS6DKA4_9ENTR</name>
<evidence type="ECO:0000313" key="4">
    <source>
        <dbReference type="Proteomes" id="UP000686327"/>
    </source>
</evidence>
<feature type="domain" description="DUF4434" evidence="2">
    <location>
        <begin position="27"/>
        <end position="276"/>
    </location>
</feature>
<reference evidence="4" key="2">
    <citation type="submission" date="2023-07" db="EMBL/GenBank/DDBJ databases">
        <title>Cedecea davisae an AmpC producer and its therapeutic implications.</title>
        <authorList>
            <person name="Notter J."/>
        </authorList>
    </citation>
    <scope>NUCLEOTIDE SEQUENCE [LARGE SCALE GENOMIC DNA]</scope>
    <source>
        <strain evidence="4">1</strain>
    </source>
</reference>
<reference evidence="3 4" key="1">
    <citation type="submission" date="2021-04" db="EMBL/GenBank/DDBJ databases">
        <authorList>
            <person name="Seiffert S.N."/>
        </authorList>
    </citation>
    <scope>NUCLEOTIDE SEQUENCE [LARGE SCALE GENOMIC DNA]</scope>
    <source>
        <strain evidence="3 4">1</strain>
    </source>
</reference>
<keyword evidence="4" id="KW-1185">Reference proteome</keyword>
<feature type="signal peptide" evidence="1">
    <location>
        <begin position="1"/>
        <end position="21"/>
    </location>
</feature>
<proteinExistence type="predicted"/>
<dbReference type="EMBL" id="JAGRYU010000030">
    <property type="protein sequence ID" value="MBU4683653.1"/>
    <property type="molecule type" value="Genomic_DNA"/>
</dbReference>
<evidence type="ECO:0000259" key="2">
    <source>
        <dbReference type="Pfam" id="PF14488"/>
    </source>
</evidence>
<dbReference type="InterPro" id="IPR027849">
    <property type="entry name" value="DUF4434"/>
</dbReference>
<keyword evidence="1" id="KW-0732">Signal</keyword>